<protein>
    <submittedName>
        <fullName evidence="1">Uncharacterized protein</fullName>
    </submittedName>
</protein>
<sequence length="284" mass="33341">MKAKLFDLNKLLSGSLIHLTCKLPQKIDPIQEQQINLNMLQSSAISNILNFITKIKLADNRSYCHTHYDNINKLNVRLSIYNIIDEYNQFKDIHAYNIFTIFESKTLIKKNEKLNLIKNVNLAKKYGTIIVVINYNESKQTNLAMYDHIFSCNIDDINKTLHDNKIVPFVNKHNDILNYVIQKNEISYCLIEENQTSYFKYMTIGKNNLFNLVNLMKLINSNNSIHHLPSGELDLLLKKIHQTYIFAKLWFNTIDDMNTDVCFIIFYKLSLVSKSFFNRKLLEN</sequence>
<organism evidence="1">
    <name type="scientific">viral metagenome</name>
    <dbReference type="NCBI Taxonomy" id="1070528"/>
    <lineage>
        <taxon>unclassified sequences</taxon>
        <taxon>metagenomes</taxon>
        <taxon>organismal metagenomes</taxon>
    </lineage>
</organism>
<proteinExistence type="predicted"/>
<evidence type="ECO:0000313" key="1">
    <source>
        <dbReference type="EMBL" id="QHS99947.1"/>
    </source>
</evidence>
<dbReference type="AlphaFoldDB" id="A0A6C0C5S7"/>
<reference evidence="1" key="1">
    <citation type="journal article" date="2020" name="Nature">
        <title>Giant virus diversity and host interactions through global metagenomics.</title>
        <authorList>
            <person name="Schulz F."/>
            <person name="Roux S."/>
            <person name="Paez-Espino D."/>
            <person name="Jungbluth S."/>
            <person name="Walsh D.A."/>
            <person name="Denef V.J."/>
            <person name="McMahon K.D."/>
            <person name="Konstantinidis K.T."/>
            <person name="Eloe-Fadrosh E.A."/>
            <person name="Kyrpides N.C."/>
            <person name="Woyke T."/>
        </authorList>
    </citation>
    <scope>NUCLEOTIDE SEQUENCE</scope>
    <source>
        <strain evidence="1">GVMAG-M-3300020192-26</strain>
    </source>
</reference>
<name>A0A6C0C5S7_9ZZZZ</name>
<dbReference type="EMBL" id="MN739352">
    <property type="protein sequence ID" value="QHS99947.1"/>
    <property type="molecule type" value="Genomic_DNA"/>
</dbReference>
<accession>A0A6C0C5S7</accession>